<gene>
    <name evidence="3" type="primary">fabG</name>
    <name evidence="3" type="ORF">GPUN_2337</name>
</gene>
<dbReference type="Proteomes" id="UP000053586">
    <property type="component" value="Unassembled WGS sequence"/>
</dbReference>
<dbReference type="PROSITE" id="PS00061">
    <property type="entry name" value="ADH_SHORT"/>
    <property type="match status" value="1"/>
</dbReference>
<dbReference type="GO" id="GO:0032787">
    <property type="term" value="P:monocarboxylic acid metabolic process"/>
    <property type="evidence" value="ECO:0007669"/>
    <property type="project" value="UniProtKB-ARBA"/>
</dbReference>
<dbReference type="PRINTS" id="PR00080">
    <property type="entry name" value="SDRFAMILY"/>
</dbReference>
<keyword evidence="4" id="KW-1185">Reference proteome</keyword>
<dbReference type="RefSeq" id="WP_006006619.1">
    <property type="nucleotide sequence ID" value="NZ_BAET01000029.1"/>
</dbReference>
<evidence type="ECO:0000313" key="4">
    <source>
        <dbReference type="Proteomes" id="UP000053586"/>
    </source>
</evidence>
<dbReference type="InterPro" id="IPR036291">
    <property type="entry name" value="NAD(P)-bd_dom_sf"/>
</dbReference>
<dbReference type="SUPFAM" id="SSF51735">
    <property type="entry name" value="NAD(P)-binding Rossmann-fold domains"/>
    <property type="match status" value="1"/>
</dbReference>
<accession>H5TDS5</accession>
<dbReference type="CDD" id="cd05233">
    <property type="entry name" value="SDR_c"/>
    <property type="match status" value="1"/>
</dbReference>
<dbReference type="FunFam" id="3.40.50.720:FF:000084">
    <property type="entry name" value="Short-chain dehydrogenase reductase"/>
    <property type="match status" value="1"/>
</dbReference>
<organism evidence="3 4">
    <name type="scientific">Glaciecola punicea ACAM 611</name>
    <dbReference type="NCBI Taxonomy" id="1121923"/>
    <lineage>
        <taxon>Bacteria</taxon>
        <taxon>Pseudomonadati</taxon>
        <taxon>Pseudomonadota</taxon>
        <taxon>Gammaproteobacteria</taxon>
        <taxon>Alteromonadales</taxon>
        <taxon>Alteromonadaceae</taxon>
        <taxon>Glaciecola</taxon>
    </lineage>
</organism>
<sequence length="265" mass="28335">MTVVNNGLSPEHVVLVTAGANGIGRKIAEKFLGYGCKVHVCDIDKKVIADFLEANPSATASVADVANVDQVKQMFADLMVHYQHLDVLVNNAGIAGPTALVEDIDPDDWARTINVDLNGQFHCTKFAVPLLKANGSGSIINISSNAGFFGFPMRSPYAASKWALIGLTKTWAMELGPHNIRVNALCPGSVKGDRIDNVIRLDAEKRGVTPDVVREIYAEQSSLRLFVSPDDIANMAVFLSSDLGASLSGQAIGIDGHTENLSSKF</sequence>
<dbReference type="InterPro" id="IPR002347">
    <property type="entry name" value="SDR_fam"/>
</dbReference>
<dbReference type="PRINTS" id="PR00081">
    <property type="entry name" value="GDHRDH"/>
</dbReference>
<dbReference type="eggNOG" id="COG1028">
    <property type="taxonomic scope" value="Bacteria"/>
</dbReference>
<dbReference type="STRING" id="56804.BAE46_09365"/>
<dbReference type="Pfam" id="PF00106">
    <property type="entry name" value="adh_short"/>
    <property type="match status" value="1"/>
</dbReference>
<evidence type="ECO:0000256" key="2">
    <source>
        <dbReference type="RuleBase" id="RU000363"/>
    </source>
</evidence>
<reference evidence="3 4" key="1">
    <citation type="journal article" date="2012" name="J. Bacteriol.">
        <title>Genome sequence of proteorhodopsin-containing sea ice bacterium Glaciecola punicea ACAM 611T.</title>
        <authorList>
            <person name="Qin Q.-L."/>
            <person name="Xie B.-B."/>
            <person name="Shu Y.-L."/>
            <person name="Rong J.-C."/>
            <person name="Zhao D.-L."/>
            <person name="Zhang X.-Y."/>
            <person name="Chen X.-L."/>
            <person name="Zhou B.-C."/>
            <person name="Zhanga Y.-Z."/>
        </authorList>
    </citation>
    <scope>NUCLEOTIDE SEQUENCE [LARGE SCALE GENOMIC DNA]</scope>
    <source>
        <strain evidence="3 4">ACAM 611</strain>
    </source>
</reference>
<dbReference type="PANTHER" id="PTHR42879">
    <property type="entry name" value="3-OXOACYL-(ACYL-CARRIER-PROTEIN) REDUCTASE"/>
    <property type="match status" value="1"/>
</dbReference>
<dbReference type="InterPro" id="IPR020904">
    <property type="entry name" value="Sc_DH/Rdtase_CS"/>
</dbReference>
<comment type="similarity">
    <text evidence="1 2">Belongs to the short-chain dehydrogenases/reductases (SDR) family.</text>
</comment>
<dbReference type="InterPro" id="IPR050259">
    <property type="entry name" value="SDR"/>
</dbReference>
<dbReference type="EMBL" id="BAET01000029">
    <property type="protein sequence ID" value="GAB56452.1"/>
    <property type="molecule type" value="Genomic_DNA"/>
</dbReference>
<name>H5TDS5_9ALTE</name>
<dbReference type="PANTHER" id="PTHR42879:SF2">
    <property type="entry name" value="3-OXOACYL-[ACYL-CARRIER-PROTEIN] REDUCTASE FABG"/>
    <property type="match status" value="1"/>
</dbReference>
<comment type="caution">
    <text evidence="3">The sequence shown here is derived from an EMBL/GenBank/DDBJ whole genome shotgun (WGS) entry which is preliminary data.</text>
</comment>
<dbReference type="Gene3D" id="3.40.50.720">
    <property type="entry name" value="NAD(P)-binding Rossmann-like Domain"/>
    <property type="match status" value="1"/>
</dbReference>
<evidence type="ECO:0000256" key="1">
    <source>
        <dbReference type="ARBA" id="ARBA00006484"/>
    </source>
</evidence>
<proteinExistence type="inferred from homology"/>
<dbReference type="OrthoDB" id="9789398at2"/>
<protein>
    <submittedName>
        <fullName evidence="3">3-oxoacyl-[acyl-carrier-protein] reductase</fullName>
    </submittedName>
</protein>
<dbReference type="NCBIfam" id="NF009466">
    <property type="entry name" value="PRK12826.1-2"/>
    <property type="match status" value="1"/>
</dbReference>
<reference evidence="3 4" key="2">
    <citation type="journal article" date="2017" name="Antonie Van Leeuwenhoek">
        <title>Rhizobium rhizosphaerae sp. nov., a novel species isolated from rice rhizosphere.</title>
        <authorList>
            <person name="Zhao J.J."/>
            <person name="Zhang J."/>
            <person name="Zhang R.J."/>
            <person name="Zhang C.W."/>
            <person name="Yin H.Q."/>
            <person name="Zhang X.X."/>
        </authorList>
    </citation>
    <scope>NUCLEOTIDE SEQUENCE [LARGE SCALE GENOMIC DNA]</scope>
    <source>
        <strain evidence="3 4">ACAM 611</strain>
    </source>
</reference>
<evidence type="ECO:0000313" key="3">
    <source>
        <dbReference type="EMBL" id="GAB56452.1"/>
    </source>
</evidence>
<dbReference type="AlphaFoldDB" id="H5TDS5"/>